<keyword evidence="3" id="KW-1185">Reference proteome</keyword>
<dbReference type="InterPro" id="IPR003812">
    <property type="entry name" value="Fido"/>
</dbReference>
<reference evidence="2 3" key="1">
    <citation type="submission" date="2021-03" db="EMBL/GenBank/DDBJ databases">
        <title>Genomic Encyclopedia of Type Strains, Phase IV (KMG-IV): sequencing the most valuable type-strain genomes for metagenomic binning, comparative biology and taxonomic classification.</title>
        <authorList>
            <person name="Goeker M."/>
        </authorList>
    </citation>
    <scope>NUCLEOTIDE SEQUENCE [LARGE SCALE GENOMIC DNA]</scope>
    <source>
        <strain evidence="2 3">DSM 21600</strain>
    </source>
</reference>
<dbReference type="SUPFAM" id="SSF140931">
    <property type="entry name" value="Fic-like"/>
    <property type="match status" value="1"/>
</dbReference>
<dbReference type="PROSITE" id="PS51459">
    <property type="entry name" value="FIDO"/>
    <property type="match status" value="1"/>
</dbReference>
<dbReference type="EMBL" id="JAGGJU010000013">
    <property type="protein sequence ID" value="MBP1852896.1"/>
    <property type="molecule type" value="Genomic_DNA"/>
</dbReference>
<sequence length="102" mass="10932">MPALIKAGLPHMQFATIHPLPDGNGRIGQPAGSPTFLHERRFAKAASIAQSLLSRRSKLGSLAGVFLAGVADIANQAFEAATQIVDLFEDREWIVGVHVKCQ</sequence>
<organism evidence="2 3">
    <name type="scientific">Rhizobium halophytocola</name>
    <dbReference type="NCBI Taxonomy" id="735519"/>
    <lineage>
        <taxon>Bacteria</taxon>
        <taxon>Pseudomonadati</taxon>
        <taxon>Pseudomonadota</taxon>
        <taxon>Alphaproteobacteria</taxon>
        <taxon>Hyphomicrobiales</taxon>
        <taxon>Rhizobiaceae</taxon>
        <taxon>Rhizobium/Agrobacterium group</taxon>
        <taxon>Rhizobium</taxon>
    </lineage>
</organism>
<evidence type="ECO:0000313" key="3">
    <source>
        <dbReference type="Proteomes" id="UP000759443"/>
    </source>
</evidence>
<evidence type="ECO:0000313" key="2">
    <source>
        <dbReference type="EMBL" id="MBP1852896.1"/>
    </source>
</evidence>
<accession>A0ABS4E4L9</accession>
<dbReference type="Proteomes" id="UP000759443">
    <property type="component" value="Unassembled WGS sequence"/>
</dbReference>
<dbReference type="Gene3D" id="1.10.3290.10">
    <property type="entry name" value="Fido-like domain"/>
    <property type="match status" value="1"/>
</dbReference>
<comment type="caution">
    <text evidence="2">The sequence shown here is derived from an EMBL/GenBank/DDBJ whole genome shotgun (WGS) entry which is preliminary data.</text>
</comment>
<protein>
    <submittedName>
        <fullName evidence="2">Fic family protein</fullName>
    </submittedName>
</protein>
<gene>
    <name evidence="2" type="ORF">J2Z17_004355</name>
</gene>
<name>A0ABS4E4L9_9HYPH</name>
<evidence type="ECO:0000259" key="1">
    <source>
        <dbReference type="PROSITE" id="PS51459"/>
    </source>
</evidence>
<feature type="domain" description="Fido" evidence="1">
    <location>
        <begin position="1"/>
        <end position="90"/>
    </location>
</feature>
<dbReference type="InterPro" id="IPR036597">
    <property type="entry name" value="Fido-like_dom_sf"/>
</dbReference>
<proteinExistence type="predicted"/>